<evidence type="ECO:0000313" key="1">
    <source>
        <dbReference type="EMBL" id="MBW0541967.1"/>
    </source>
</evidence>
<name>A0A9Q3FR62_9BASI</name>
<gene>
    <name evidence="1" type="ORF">O181_081682</name>
</gene>
<dbReference type="AlphaFoldDB" id="A0A9Q3FR62"/>
<reference evidence="1" key="1">
    <citation type="submission" date="2021-03" db="EMBL/GenBank/DDBJ databases">
        <title>Draft genome sequence of rust myrtle Austropuccinia psidii MF-1, a brazilian biotype.</title>
        <authorList>
            <person name="Quecine M.C."/>
            <person name="Pachon D.M.R."/>
            <person name="Bonatelli M.L."/>
            <person name="Correr F.H."/>
            <person name="Franceschini L.M."/>
            <person name="Leite T.F."/>
            <person name="Margarido G.R.A."/>
            <person name="Almeida C.A."/>
            <person name="Ferrarezi J.A."/>
            <person name="Labate C.A."/>
        </authorList>
    </citation>
    <scope>NUCLEOTIDE SEQUENCE</scope>
    <source>
        <strain evidence="1">MF-1</strain>
    </source>
</reference>
<dbReference type="OrthoDB" id="3243429at2759"/>
<evidence type="ECO:0000313" key="2">
    <source>
        <dbReference type="Proteomes" id="UP000765509"/>
    </source>
</evidence>
<proteinExistence type="predicted"/>
<comment type="caution">
    <text evidence="1">The sequence shown here is derived from an EMBL/GenBank/DDBJ whole genome shotgun (WGS) entry which is preliminary data.</text>
</comment>
<accession>A0A9Q3FR62</accession>
<keyword evidence="2" id="KW-1185">Reference proteome</keyword>
<organism evidence="1 2">
    <name type="scientific">Austropuccinia psidii MF-1</name>
    <dbReference type="NCBI Taxonomy" id="1389203"/>
    <lineage>
        <taxon>Eukaryota</taxon>
        <taxon>Fungi</taxon>
        <taxon>Dikarya</taxon>
        <taxon>Basidiomycota</taxon>
        <taxon>Pucciniomycotina</taxon>
        <taxon>Pucciniomycetes</taxon>
        <taxon>Pucciniales</taxon>
        <taxon>Sphaerophragmiaceae</taxon>
        <taxon>Austropuccinia</taxon>
    </lineage>
</organism>
<protein>
    <submittedName>
        <fullName evidence="1">Uncharacterized protein</fullName>
    </submittedName>
</protein>
<dbReference type="Proteomes" id="UP000765509">
    <property type="component" value="Unassembled WGS sequence"/>
</dbReference>
<dbReference type="EMBL" id="AVOT02046646">
    <property type="protein sequence ID" value="MBW0541967.1"/>
    <property type="molecule type" value="Genomic_DNA"/>
</dbReference>
<sequence>MHLRCLPCKFQQSEPPLAVQSVNTKSCEEDPQIVTAQQISEINDGQVLIDSGASAHVSATSNLIYNVLPLKSPIPLVLAYPKTTIYATGVGELCIPMMEEVLHIPNVHVCDAIPKKLLSLNQLIHQSYKFNNLCWFLDPVTNISAISTIPLNNFFKWHCLRGNAYNH</sequence>